<name>A0ABW1YEV8_9DEIO</name>
<reference evidence="3" key="1">
    <citation type="journal article" date="2019" name="Int. J. Syst. Evol. Microbiol.">
        <title>The Global Catalogue of Microorganisms (GCM) 10K type strain sequencing project: providing services to taxonomists for standard genome sequencing and annotation.</title>
        <authorList>
            <consortium name="The Broad Institute Genomics Platform"/>
            <consortium name="The Broad Institute Genome Sequencing Center for Infectious Disease"/>
            <person name="Wu L."/>
            <person name="Ma J."/>
        </authorList>
    </citation>
    <scope>NUCLEOTIDE SEQUENCE [LARGE SCALE GENOMIC DNA]</scope>
    <source>
        <strain evidence="3">CGMCC 1.15772</strain>
    </source>
</reference>
<comment type="caution">
    <text evidence="2">The sequence shown here is derived from an EMBL/GenBank/DDBJ whole genome shotgun (WGS) entry which is preliminary data.</text>
</comment>
<sequence length="152" mass="15919">MQKVHLLGLVALFLVSCGQSSNGLPNGDVSGEIRGTAPGEGTLKMTAQGIGLGGIVAANVPQVTGTFVKTGYVISLPAVTETSAVEVFAYRDRNGNGRYDLTEPRTSGRNFVYLKRGSVVSSLAGLQPGWNLMDGLRVVQSGAPFIGVHLTW</sequence>
<keyword evidence="1" id="KW-0732">Signal</keyword>
<accession>A0ABW1YEV8</accession>
<feature type="chain" id="PRO_5046439570" description="Lipoprotein" evidence="1">
    <location>
        <begin position="22"/>
        <end position="152"/>
    </location>
</feature>
<dbReference type="RefSeq" id="WP_380082983.1">
    <property type="nucleotide sequence ID" value="NZ_JBHSWD010000001.1"/>
</dbReference>
<evidence type="ECO:0000313" key="2">
    <source>
        <dbReference type="EMBL" id="MFC6591968.1"/>
    </source>
</evidence>
<dbReference type="Proteomes" id="UP001596297">
    <property type="component" value="Unassembled WGS sequence"/>
</dbReference>
<proteinExistence type="predicted"/>
<feature type="signal peptide" evidence="1">
    <location>
        <begin position="1"/>
        <end position="21"/>
    </location>
</feature>
<protein>
    <recommendedName>
        <fullName evidence="4">Lipoprotein</fullName>
    </recommendedName>
</protein>
<dbReference type="PROSITE" id="PS51257">
    <property type="entry name" value="PROKAR_LIPOPROTEIN"/>
    <property type="match status" value="1"/>
</dbReference>
<organism evidence="2 3">
    <name type="scientific">Deinococcus lacus</name>
    <dbReference type="NCBI Taxonomy" id="392561"/>
    <lineage>
        <taxon>Bacteria</taxon>
        <taxon>Thermotogati</taxon>
        <taxon>Deinococcota</taxon>
        <taxon>Deinococci</taxon>
        <taxon>Deinococcales</taxon>
        <taxon>Deinococcaceae</taxon>
        <taxon>Deinococcus</taxon>
    </lineage>
</organism>
<gene>
    <name evidence="2" type="ORF">ACFP81_08100</name>
</gene>
<evidence type="ECO:0008006" key="4">
    <source>
        <dbReference type="Google" id="ProtNLM"/>
    </source>
</evidence>
<evidence type="ECO:0000256" key="1">
    <source>
        <dbReference type="SAM" id="SignalP"/>
    </source>
</evidence>
<keyword evidence="3" id="KW-1185">Reference proteome</keyword>
<evidence type="ECO:0000313" key="3">
    <source>
        <dbReference type="Proteomes" id="UP001596297"/>
    </source>
</evidence>
<dbReference type="EMBL" id="JBHSWD010000001">
    <property type="protein sequence ID" value="MFC6591968.1"/>
    <property type="molecule type" value="Genomic_DNA"/>
</dbReference>